<dbReference type="AlphaFoldDB" id="A0A1F5TE98"/>
<dbReference type="PANTHER" id="PTHR33317">
    <property type="entry name" value="POLYNUCLEOTIDYL TRANSFERASE, RIBONUCLEASE H-LIKE SUPERFAMILY PROTEIN"/>
    <property type="match status" value="1"/>
</dbReference>
<organism evidence="7 8">
    <name type="scientific">Candidatus Falkowbacteria bacterium RIFOXYC2_FULL_48_21</name>
    <dbReference type="NCBI Taxonomy" id="1798005"/>
    <lineage>
        <taxon>Bacteria</taxon>
        <taxon>Candidatus Falkowiibacteriota</taxon>
    </lineage>
</organism>
<evidence type="ECO:0000259" key="6">
    <source>
        <dbReference type="SMART" id="SM00732"/>
    </source>
</evidence>
<keyword evidence="3 5" id="KW-0540">Nuclease</keyword>
<dbReference type="EC" id="3.1.-.-" evidence="5"/>
<keyword evidence="2 5" id="KW-0690">Ribosome biogenesis</keyword>
<dbReference type="InterPro" id="IPR006641">
    <property type="entry name" value="YqgF/RNaseH-like_dom"/>
</dbReference>
<dbReference type="Proteomes" id="UP000178656">
    <property type="component" value="Unassembled WGS sequence"/>
</dbReference>
<dbReference type="Pfam" id="PF03652">
    <property type="entry name" value="RuvX"/>
    <property type="match status" value="1"/>
</dbReference>
<comment type="function">
    <text evidence="5">Could be a nuclease involved in processing of the 5'-end of pre-16S rRNA.</text>
</comment>
<dbReference type="EMBL" id="MFGM01000024">
    <property type="protein sequence ID" value="OGF37277.1"/>
    <property type="molecule type" value="Genomic_DNA"/>
</dbReference>
<dbReference type="GO" id="GO:0000967">
    <property type="term" value="P:rRNA 5'-end processing"/>
    <property type="evidence" value="ECO:0007669"/>
    <property type="project" value="UniProtKB-UniRule"/>
</dbReference>
<gene>
    <name evidence="7" type="ORF">A2482_04435</name>
</gene>
<protein>
    <recommendedName>
        <fullName evidence="5">Putative pre-16S rRNA nuclease</fullName>
        <ecNumber evidence="5">3.1.-.-</ecNumber>
    </recommendedName>
</protein>
<evidence type="ECO:0000256" key="1">
    <source>
        <dbReference type="ARBA" id="ARBA00022490"/>
    </source>
</evidence>
<dbReference type="InterPro" id="IPR012337">
    <property type="entry name" value="RNaseH-like_sf"/>
</dbReference>
<evidence type="ECO:0000256" key="5">
    <source>
        <dbReference type="HAMAP-Rule" id="MF_00651"/>
    </source>
</evidence>
<dbReference type="GO" id="GO:0004518">
    <property type="term" value="F:nuclease activity"/>
    <property type="evidence" value="ECO:0007669"/>
    <property type="project" value="UniProtKB-KW"/>
</dbReference>
<dbReference type="SUPFAM" id="SSF53098">
    <property type="entry name" value="Ribonuclease H-like"/>
    <property type="match status" value="1"/>
</dbReference>
<keyword evidence="4 5" id="KW-0378">Hydrolase</keyword>
<keyword evidence="1 5" id="KW-0963">Cytoplasm</keyword>
<comment type="similarity">
    <text evidence="5">Belongs to the YqgF HJR family.</text>
</comment>
<dbReference type="InterPro" id="IPR037027">
    <property type="entry name" value="YqgF/RNaseH-like_dom_sf"/>
</dbReference>
<dbReference type="Gene3D" id="3.30.420.140">
    <property type="entry name" value="YqgF/RNase H-like domain"/>
    <property type="match status" value="1"/>
</dbReference>
<dbReference type="CDD" id="cd16964">
    <property type="entry name" value="YqgF"/>
    <property type="match status" value="1"/>
</dbReference>
<dbReference type="HAMAP" id="MF_00651">
    <property type="entry name" value="Nuclease_YqgF"/>
    <property type="match status" value="1"/>
</dbReference>
<evidence type="ECO:0000256" key="2">
    <source>
        <dbReference type="ARBA" id="ARBA00022517"/>
    </source>
</evidence>
<dbReference type="SMART" id="SM00732">
    <property type="entry name" value="YqgFc"/>
    <property type="match status" value="1"/>
</dbReference>
<dbReference type="InterPro" id="IPR005227">
    <property type="entry name" value="YqgF"/>
</dbReference>
<sequence>MNYLGIDWGLKKIGLAIGDDEVKVASPFGVLKIERGSELRELSELKRIVTENEVQKIIIGRPVSLGGDVAMKQAWQTFVDAISGLGAAVEFEDERMSTKMAQKLKRDFSFAKKKQGDDDVAAAIILQSYFDRL</sequence>
<dbReference type="PANTHER" id="PTHR33317:SF4">
    <property type="entry name" value="POLYNUCLEOTIDYL TRANSFERASE, RIBONUCLEASE H-LIKE SUPERFAMILY PROTEIN"/>
    <property type="match status" value="1"/>
</dbReference>
<evidence type="ECO:0000313" key="7">
    <source>
        <dbReference type="EMBL" id="OGF37277.1"/>
    </source>
</evidence>
<accession>A0A1F5TE98</accession>
<comment type="caution">
    <text evidence="7">The sequence shown here is derived from an EMBL/GenBank/DDBJ whole genome shotgun (WGS) entry which is preliminary data.</text>
</comment>
<comment type="subcellular location">
    <subcellularLocation>
        <location evidence="5">Cytoplasm</location>
    </subcellularLocation>
</comment>
<dbReference type="GO" id="GO:0005829">
    <property type="term" value="C:cytosol"/>
    <property type="evidence" value="ECO:0007669"/>
    <property type="project" value="TreeGrafter"/>
</dbReference>
<dbReference type="GO" id="GO:0016788">
    <property type="term" value="F:hydrolase activity, acting on ester bonds"/>
    <property type="evidence" value="ECO:0007669"/>
    <property type="project" value="UniProtKB-UniRule"/>
</dbReference>
<name>A0A1F5TE98_9BACT</name>
<evidence type="ECO:0000313" key="8">
    <source>
        <dbReference type="Proteomes" id="UP000178656"/>
    </source>
</evidence>
<evidence type="ECO:0000256" key="4">
    <source>
        <dbReference type="ARBA" id="ARBA00022801"/>
    </source>
</evidence>
<evidence type="ECO:0000256" key="3">
    <source>
        <dbReference type="ARBA" id="ARBA00022722"/>
    </source>
</evidence>
<feature type="domain" description="YqgF/RNase H-like" evidence="6">
    <location>
        <begin position="1"/>
        <end position="101"/>
    </location>
</feature>
<proteinExistence type="inferred from homology"/>
<dbReference type="NCBIfam" id="TIGR00250">
    <property type="entry name" value="RNAse_H_YqgF"/>
    <property type="match status" value="1"/>
</dbReference>
<reference evidence="7 8" key="1">
    <citation type="journal article" date="2016" name="Nat. Commun.">
        <title>Thousands of microbial genomes shed light on interconnected biogeochemical processes in an aquifer system.</title>
        <authorList>
            <person name="Anantharaman K."/>
            <person name="Brown C.T."/>
            <person name="Hug L.A."/>
            <person name="Sharon I."/>
            <person name="Castelle C.J."/>
            <person name="Probst A.J."/>
            <person name="Thomas B.C."/>
            <person name="Singh A."/>
            <person name="Wilkins M.J."/>
            <person name="Karaoz U."/>
            <person name="Brodie E.L."/>
            <person name="Williams K.H."/>
            <person name="Hubbard S.S."/>
            <person name="Banfield J.F."/>
        </authorList>
    </citation>
    <scope>NUCLEOTIDE SEQUENCE [LARGE SCALE GENOMIC DNA]</scope>
</reference>